<keyword evidence="2" id="KW-0378">Hydrolase</keyword>
<proteinExistence type="predicted"/>
<dbReference type="PROSITE" id="PS51257">
    <property type="entry name" value="PROKAR_LIPOPROTEIN"/>
    <property type="match status" value="1"/>
</dbReference>
<keyword evidence="3" id="KW-1185">Reference proteome</keyword>
<organism evidence="2 3">
    <name type="scientific">Luteimonas colneyensis</name>
    <dbReference type="NCBI Taxonomy" id="2762230"/>
    <lineage>
        <taxon>Bacteria</taxon>
        <taxon>Pseudomonadati</taxon>
        <taxon>Pseudomonadota</taxon>
        <taxon>Gammaproteobacteria</taxon>
        <taxon>Lysobacterales</taxon>
        <taxon>Lysobacteraceae</taxon>
        <taxon>Luteimonas</taxon>
    </lineage>
</organism>
<dbReference type="InterPro" id="IPR022742">
    <property type="entry name" value="Hydrolase_4"/>
</dbReference>
<dbReference type="Proteomes" id="UP000647183">
    <property type="component" value="Unassembled WGS sequence"/>
</dbReference>
<dbReference type="Pfam" id="PF12146">
    <property type="entry name" value="Hydrolase_4"/>
    <property type="match status" value="1"/>
</dbReference>
<dbReference type="PANTHER" id="PTHR12277:SF81">
    <property type="entry name" value="PROTEIN ABHD13"/>
    <property type="match status" value="1"/>
</dbReference>
<dbReference type="RefSeq" id="WP_191729189.1">
    <property type="nucleotide sequence ID" value="NZ_JACSQJ010000003.1"/>
</dbReference>
<name>A0ABR8UJ02_9GAMM</name>
<feature type="domain" description="Serine aminopeptidase S33" evidence="1">
    <location>
        <begin position="69"/>
        <end position="197"/>
    </location>
</feature>
<dbReference type="GO" id="GO:0016787">
    <property type="term" value="F:hydrolase activity"/>
    <property type="evidence" value="ECO:0007669"/>
    <property type="project" value="UniProtKB-KW"/>
</dbReference>
<dbReference type="SUPFAM" id="SSF53474">
    <property type="entry name" value="alpha/beta-Hydrolases"/>
    <property type="match status" value="1"/>
</dbReference>
<dbReference type="EMBL" id="JACSQJ010000003">
    <property type="protein sequence ID" value="MBD7987993.1"/>
    <property type="molecule type" value="Genomic_DNA"/>
</dbReference>
<evidence type="ECO:0000313" key="3">
    <source>
        <dbReference type="Proteomes" id="UP000647183"/>
    </source>
</evidence>
<sequence length="294" mass="32114">MKHVLLFAWLLLATGCTFNYRESYLVSAQPEPPPELDALRAAFPLHAFEESRIEVEGASLYSLAMIRPDARATVLYFGGNGYRIGRWARFSAAAYADLPVNLVLVDHRGYGASTGEPGIQLLMDDALRVHDHVAGDPARHGLPLIVHGQSLGSFMAGRVAAERRLDGLVLESSATTTEDWVAYQRTQLPWWQRMWVRRIRVDGSLARQGNLQVAGGLDEPVLYVVGGADGATPPDFSRRLYAATPLPEECRRLQVVPERGHNDATRSEAFREAMAGFVDSVVTAGKGRCAGASG</sequence>
<evidence type="ECO:0000313" key="2">
    <source>
        <dbReference type="EMBL" id="MBD7987993.1"/>
    </source>
</evidence>
<evidence type="ECO:0000259" key="1">
    <source>
        <dbReference type="Pfam" id="PF12146"/>
    </source>
</evidence>
<dbReference type="Gene3D" id="3.40.50.1820">
    <property type="entry name" value="alpha/beta hydrolase"/>
    <property type="match status" value="1"/>
</dbReference>
<protein>
    <submittedName>
        <fullName evidence="2">Alpha/beta hydrolase</fullName>
    </submittedName>
</protein>
<gene>
    <name evidence="2" type="ORF">H9645_08120</name>
</gene>
<comment type="caution">
    <text evidence="2">The sequence shown here is derived from an EMBL/GenBank/DDBJ whole genome shotgun (WGS) entry which is preliminary data.</text>
</comment>
<dbReference type="PANTHER" id="PTHR12277">
    <property type="entry name" value="ALPHA/BETA HYDROLASE DOMAIN-CONTAINING PROTEIN"/>
    <property type="match status" value="1"/>
</dbReference>
<dbReference type="InterPro" id="IPR029058">
    <property type="entry name" value="AB_hydrolase_fold"/>
</dbReference>
<accession>A0ABR8UJ02</accession>
<reference evidence="2 3" key="1">
    <citation type="submission" date="2020-08" db="EMBL/GenBank/DDBJ databases">
        <title>A Genomic Blueprint of the Chicken Gut Microbiome.</title>
        <authorList>
            <person name="Gilroy R."/>
            <person name="Ravi A."/>
            <person name="Getino M."/>
            <person name="Pursley I."/>
            <person name="Horton D.L."/>
            <person name="Alikhan N.-F."/>
            <person name="Baker D."/>
            <person name="Gharbi K."/>
            <person name="Hall N."/>
            <person name="Watson M."/>
            <person name="Adriaenssens E.M."/>
            <person name="Foster-Nyarko E."/>
            <person name="Jarju S."/>
            <person name="Secka A."/>
            <person name="Antonio M."/>
            <person name="Oren A."/>
            <person name="Chaudhuri R."/>
            <person name="La Ragione R.M."/>
            <person name="Hildebrand F."/>
            <person name="Pallen M.J."/>
        </authorList>
    </citation>
    <scope>NUCLEOTIDE SEQUENCE [LARGE SCALE GENOMIC DNA]</scope>
    <source>
        <strain evidence="2 3">Sa2BVA3</strain>
    </source>
</reference>